<dbReference type="InterPro" id="IPR025857">
    <property type="entry name" value="MacB_PCD"/>
</dbReference>
<evidence type="ECO:0000259" key="9">
    <source>
        <dbReference type="Pfam" id="PF12704"/>
    </source>
</evidence>
<reference evidence="10 11" key="1">
    <citation type="submission" date="2018-10" db="EMBL/GenBank/DDBJ databases">
        <title>Genomic Encyclopedia of Type Strains, Phase IV (KMG-IV): sequencing the most valuable type-strain genomes for metagenomic binning, comparative biology and taxonomic classification.</title>
        <authorList>
            <person name="Goeker M."/>
        </authorList>
    </citation>
    <scope>NUCLEOTIDE SEQUENCE [LARGE SCALE GENOMIC DNA]</scope>
    <source>
        <strain evidence="10 11">DSM 15521</strain>
    </source>
</reference>
<evidence type="ECO:0000256" key="7">
    <source>
        <dbReference type="SAM" id="Phobius"/>
    </source>
</evidence>
<dbReference type="PANTHER" id="PTHR30489:SF0">
    <property type="entry name" value="LIPOPROTEIN-RELEASING SYSTEM TRANSMEMBRANE PROTEIN LOLE"/>
    <property type="match status" value="1"/>
</dbReference>
<dbReference type="EMBL" id="RBIE01000001">
    <property type="protein sequence ID" value="RKQ64109.1"/>
    <property type="molecule type" value="Genomic_DNA"/>
</dbReference>
<dbReference type="RefSeq" id="WP_121170583.1">
    <property type="nucleotide sequence ID" value="NZ_RBIE01000001.1"/>
</dbReference>
<keyword evidence="4 7" id="KW-0812">Transmembrane</keyword>
<evidence type="ECO:0000256" key="6">
    <source>
        <dbReference type="ARBA" id="ARBA00023136"/>
    </source>
</evidence>
<dbReference type="Pfam" id="PF02687">
    <property type="entry name" value="FtsX"/>
    <property type="match status" value="1"/>
</dbReference>
<dbReference type="InterPro" id="IPR051447">
    <property type="entry name" value="Lipoprotein-release_system"/>
</dbReference>
<keyword evidence="3" id="KW-1003">Cell membrane</keyword>
<evidence type="ECO:0000256" key="3">
    <source>
        <dbReference type="ARBA" id="ARBA00022475"/>
    </source>
</evidence>
<dbReference type="PANTHER" id="PTHR30489">
    <property type="entry name" value="LIPOPROTEIN-RELEASING SYSTEM TRANSMEMBRANE PROTEIN LOLE"/>
    <property type="match status" value="1"/>
</dbReference>
<evidence type="ECO:0000256" key="5">
    <source>
        <dbReference type="ARBA" id="ARBA00022989"/>
    </source>
</evidence>
<keyword evidence="5 7" id="KW-1133">Transmembrane helix</keyword>
<gene>
    <name evidence="10" type="ORF">C7457_1001</name>
</gene>
<dbReference type="Pfam" id="PF12704">
    <property type="entry name" value="MacB_PCD"/>
    <property type="match status" value="1"/>
</dbReference>
<dbReference type="GO" id="GO:0044874">
    <property type="term" value="P:lipoprotein localization to outer membrane"/>
    <property type="evidence" value="ECO:0007669"/>
    <property type="project" value="TreeGrafter"/>
</dbReference>
<evidence type="ECO:0000259" key="8">
    <source>
        <dbReference type="Pfam" id="PF02687"/>
    </source>
</evidence>
<dbReference type="OrthoDB" id="9808461at2"/>
<comment type="similarity">
    <text evidence="2">Belongs to the ABC-4 integral membrane protein family. LolC/E subfamily.</text>
</comment>
<dbReference type="Proteomes" id="UP000280881">
    <property type="component" value="Unassembled WGS sequence"/>
</dbReference>
<sequence>MFSPLLRWLAFRTVKAKGYSSFAFFIAVLGVVIGVAALIVVNSVMTGFQDAIKERLLSANADVIVLKRGSKPFYKYKYALRKIEEIPHVVGAEPFIYVPVMAVGSSSVASSSASIRGCYPELEPSVTSIPNRMVLGDWEIFKRAENGVVVGRILADTLGVTVGDTIKVISPLGKKTPFGVIPRTAKFIVVGIFEVGMYQFDSSLILAHVDDVRRAFGIGNSVTGIMVNVDKLENVPFVKERIEEVLGEEYSVQDWISLNKSLFSALKLEKLAMFLILTLIVLVASFNISSLLMVNVNSKAKDIAILKAMGALDSFILRVFILQGLFIGLIGTIVGEVIGISVSYLGEKYRLIPLPPDVYYIDHLPFKLHFVDCLTAAIAAILISVLATIYPSLRAARTQPVKVLRMGES</sequence>
<dbReference type="GO" id="GO:0098797">
    <property type="term" value="C:plasma membrane protein complex"/>
    <property type="evidence" value="ECO:0007669"/>
    <property type="project" value="TreeGrafter"/>
</dbReference>
<accession>A0A420W9W7</accession>
<keyword evidence="11" id="KW-1185">Reference proteome</keyword>
<comment type="subcellular location">
    <subcellularLocation>
        <location evidence="1">Cell membrane</location>
        <topology evidence="1">Multi-pass membrane protein</topology>
    </subcellularLocation>
</comment>
<feature type="domain" description="ABC3 transporter permease C-terminal" evidence="8">
    <location>
        <begin position="275"/>
        <end position="400"/>
    </location>
</feature>
<feature type="domain" description="MacB-like periplasmic core" evidence="9">
    <location>
        <begin position="25"/>
        <end position="244"/>
    </location>
</feature>
<protein>
    <submittedName>
        <fullName evidence="10">Lipoprotein-releasing system permease protein</fullName>
    </submittedName>
</protein>
<keyword evidence="10" id="KW-0449">Lipoprotein</keyword>
<organism evidence="10 11">
    <name type="scientific">Thermovibrio guaymasensis</name>
    <dbReference type="NCBI Taxonomy" id="240167"/>
    <lineage>
        <taxon>Bacteria</taxon>
        <taxon>Pseudomonadati</taxon>
        <taxon>Aquificota</taxon>
        <taxon>Aquificia</taxon>
        <taxon>Desulfurobacteriales</taxon>
        <taxon>Desulfurobacteriaceae</taxon>
        <taxon>Thermovibrio</taxon>
    </lineage>
</organism>
<evidence type="ECO:0000256" key="4">
    <source>
        <dbReference type="ARBA" id="ARBA00022692"/>
    </source>
</evidence>
<feature type="transmembrane region" description="Helical" evidence="7">
    <location>
        <begin position="366"/>
        <end position="390"/>
    </location>
</feature>
<evidence type="ECO:0000313" key="11">
    <source>
        <dbReference type="Proteomes" id="UP000280881"/>
    </source>
</evidence>
<comment type="caution">
    <text evidence="10">The sequence shown here is derived from an EMBL/GenBank/DDBJ whole genome shotgun (WGS) entry which is preliminary data.</text>
</comment>
<feature type="transmembrane region" description="Helical" evidence="7">
    <location>
        <begin position="271"/>
        <end position="294"/>
    </location>
</feature>
<feature type="transmembrane region" description="Helical" evidence="7">
    <location>
        <begin position="315"/>
        <end position="346"/>
    </location>
</feature>
<dbReference type="AlphaFoldDB" id="A0A420W9W7"/>
<proteinExistence type="inferred from homology"/>
<evidence type="ECO:0000256" key="1">
    <source>
        <dbReference type="ARBA" id="ARBA00004651"/>
    </source>
</evidence>
<keyword evidence="6 7" id="KW-0472">Membrane</keyword>
<evidence type="ECO:0000313" key="10">
    <source>
        <dbReference type="EMBL" id="RKQ64109.1"/>
    </source>
</evidence>
<name>A0A420W9W7_9BACT</name>
<dbReference type="InterPro" id="IPR003838">
    <property type="entry name" value="ABC3_permease_C"/>
</dbReference>
<feature type="transmembrane region" description="Helical" evidence="7">
    <location>
        <begin position="21"/>
        <end position="45"/>
    </location>
</feature>
<evidence type="ECO:0000256" key="2">
    <source>
        <dbReference type="ARBA" id="ARBA00005236"/>
    </source>
</evidence>